<dbReference type="Gene3D" id="3.30.1490.330">
    <property type="match status" value="1"/>
</dbReference>
<dbReference type="Pfam" id="PF03738">
    <property type="entry name" value="GSP_synth"/>
    <property type="match status" value="1"/>
</dbReference>
<proteinExistence type="predicted"/>
<dbReference type="Proteomes" id="UP000295106">
    <property type="component" value="Unassembled WGS sequence"/>
</dbReference>
<comment type="caution">
    <text evidence="7">The sequence shown here is derived from an EMBL/GenBank/DDBJ whole genome shotgun (WGS) entry which is preliminary data.</text>
</comment>
<dbReference type="InterPro" id="IPR005494">
    <property type="entry name" value="GSPS_pre-ATP-grasp-like_dom"/>
</dbReference>
<evidence type="ECO:0000256" key="1">
    <source>
        <dbReference type="ARBA" id="ARBA00022598"/>
    </source>
</evidence>
<sequence length="403" mass="44751">MKRLAQRPRPGWQRRLEDQGFHFHSIDPDGEDRAGQTDRFLYWREDVAYEFGEAAIEHLYDVSGELHAMSVDLAGELVRRGDLARLGLPAASQALVERSWRRGDPHLYGRFDFSWDGVAEPRLLEYNADTPTSIIETAVAQWHWLQDVHPDADQFNSLHEALLARLGSIARERGLRSLHLAGLLDCQEDCGNLEYLLDLAVQAGLQASLIDMNHIGRTPQGGFVDLDDRPIEACFKLYPWEWMAGEAFGDGVLDAPTVWLEPAWKMALSNKALLALLWERHPGHPNLLPAFFSPEPLGRTPYVKKPLLSREGANVEFVHDGVVALKTDGGYGAEGHVYQAAAPLPAFAAPEATSWHGPLDAVHAVVGAWMVGDEAVGMAVREDVTPVTSNTAYFVPHFFRPGT</sequence>
<dbReference type="InterPro" id="IPR016185">
    <property type="entry name" value="PreATP-grasp_dom_sf"/>
</dbReference>
<gene>
    <name evidence="7" type="ORF">EV684_109102</name>
</gene>
<dbReference type="AlphaFoldDB" id="A0A4R2M924"/>
<name>A0A4R2M924_RUBGE</name>
<accession>A0A4R2M924</accession>
<dbReference type="SUPFAM" id="SSF52440">
    <property type="entry name" value="PreATP-grasp domain"/>
    <property type="match status" value="1"/>
</dbReference>
<organism evidence="7 8">
    <name type="scientific">Rubrivivax gelatinosus</name>
    <name type="common">Rhodocyclus gelatinosus</name>
    <name type="synonym">Rhodopseudomonas gelatinosa</name>
    <dbReference type="NCBI Taxonomy" id="28068"/>
    <lineage>
        <taxon>Bacteria</taxon>
        <taxon>Pseudomonadati</taxon>
        <taxon>Pseudomonadota</taxon>
        <taxon>Betaproteobacteria</taxon>
        <taxon>Burkholderiales</taxon>
        <taxon>Sphaerotilaceae</taxon>
        <taxon>Rubrivivax</taxon>
    </lineage>
</organism>
<dbReference type="GO" id="GO:0016874">
    <property type="term" value="F:ligase activity"/>
    <property type="evidence" value="ECO:0007669"/>
    <property type="project" value="UniProtKB-KW"/>
</dbReference>
<keyword evidence="5" id="KW-0460">Magnesium</keyword>
<keyword evidence="4" id="KW-0067">ATP-binding</keyword>
<feature type="domain" description="Glutathionylspermidine synthase pre-ATP-grasp-like" evidence="6">
    <location>
        <begin position="12"/>
        <end position="399"/>
    </location>
</feature>
<reference evidence="7 8" key="1">
    <citation type="submission" date="2019-03" db="EMBL/GenBank/DDBJ databases">
        <title>Genomic Encyclopedia of Type Strains, Phase IV (KMG-IV): sequencing the most valuable type-strain genomes for metagenomic binning, comparative biology and taxonomic classification.</title>
        <authorList>
            <person name="Goeker M."/>
        </authorList>
    </citation>
    <scope>NUCLEOTIDE SEQUENCE [LARGE SCALE GENOMIC DNA]</scope>
    <source>
        <strain evidence="7 8">DSM 1709</strain>
    </source>
</reference>
<keyword evidence="2" id="KW-0479">Metal-binding</keyword>
<evidence type="ECO:0000259" key="6">
    <source>
        <dbReference type="Pfam" id="PF03738"/>
    </source>
</evidence>
<evidence type="ECO:0000256" key="3">
    <source>
        <dbReference type="ARBA" id="ARBA00022741"/>
    </source>
</evidence>
<dbReference type="GeneID" id="99686012"/>
<dbReference type="GO" id="GO:0005524">
    <property type="term" value="F:ATP binding"/>
    <property type="evidence" value="ECO:0007669"/>
    <property type="project" value="UniProtKB-KW"/>
</dbReference>
<keyword evidence="1" id="KW-0436">Ligase</keyword>
<dbReference type="SUPFAM" id="SSF56059">
    <property type="entry name" value="Glutathione synthetase ATP-binding domain-like"/>
    <property type="match status" value="1"/>
</dbReference>
<dbReference type="OrthoDB" id="9765517at2"/>
<evidence type="ECO:0000256" key="2">
    <source>
        <dbReference type="ARBA" id="ARBA00022723"/>
    </source>
</evidence>
<dbReference type="EMBL" id="SLXD01000009">
    <property type="protein sequence ID" value="TCP01465.1"/>
    <property type="molecule type" value="Genomic_DNA"/>
</dbReference>
<evidence type="ECO:0000256" key="5">
    <source>
        <dbReference type="ARBA" id="ARBA00022842"/>
    </source>
</evidence>
<keyword evidence="3" id="KW-0547">Nucleotide-binding</keyword>
<protein>
    <submittedName>
        <fullName evidence="7">Glutathionylspermidine synthase</fullName>
    </submittedName>
</protein>
<evidence type="ECO:0000313" key="7">
    <source>
        <dbReference type="EMBL" id="TCP01465.1"/>
    </source>
</evidence>
<evidence type="ECO:0000313" key="8">
    <source>
        <dbReference type="Proteomes" id="UP000295106"/>
    </source>
</evidence>
<evidence type="ECO:0000256" key="4">
    <source>
        <dbReference type="ARBA" id="ARBA00022840"/>
    </source>
</evidence>
<dbReference type="GO" id="GO:0046872">
    <property type="term" value="F:metal ion binding"/>
    <property type="evidence" value="ECO:0007669"/>
    <property type="project" value="UniProtKB-KW"/>
</dbReference>
<dbReference type="RefSeq" id="WP_132648059.1">
    <property type="nucleotide sequence ID" value="NZ_CP181386.1"/>
</dbReference>